<dbReference type="KEGG" id="fcy:FRACYDRAFT_237098"/>
<feature type="signal peptide" evidence="2">
    <location>
        <begin position="1"/>
        <end position="27"/>
    </location>
</feature>
<name>A0A1E7FL12_9STRA</name>
<sequence length="603" mass="65407">MLKSSPFVAILFALTAWALLPNANTHAQKVDDDRTSAIEDDYEQEQQKIDDDRLVTTTSSLFEMVLYPTPEDFNAVTTINVQQTIKNTLLLSSSITTGFDSLDSIVIDIQRVELKEDYYDGILISNNNSNNSTSLVKASLIEFEVTMFFDDDDIDINLVGYSNCNNSDNCNDDQTKVESTYLLSNIDIILIIASSFIVIGIICISITNYKKQDDFQQIGYKDSFNGKRRIEDDTPTGSNNNSNNDNSKPDDEDSNHNTTFEEGMVGSLGRMLQVEGNIIEAGSLESSIDSQALMVLSAMEAGSVESSVDGHTQIVVNTTNSPVMSYASSSSSSSTSSSSSSSGSGSTSSSSSKSTCTSSSEENSRMSSIREVSTPCKKEEYSVDSNSVGTDQEGHDRDDETVVSTNTSSSLASKLLRLFGAESSDSTNKANVTHSIASAPTILEQTISRSKSESKAGDGKSTKSARSASSESTVGDKKNDVLNSSTMTETDEQEFRTSWLESKRKALEDIDEGNIEDVFRIDVERDISLEENRTLRNSTTTKSATPSVSEWMKSIRVVGSASETLPSVEHSSIEPKESSQHGKENNSIDLSLEGSLATSLVEV</sequence>
<feature type="region of interest" description="Disordered" evidence="1">
    <location>
        <begin position="561"/>
        <end position="603"/>
    </location>
</feature>
<protein>
    <submittedName>
        <fullName evidence="3">Uncharacterized protein</fullName>
    </submittedName>
</protein>
<evidence type="ECO:0000313" key="3">
    <source>
        <dbReference type="EMBL" id="OEU18817.1"/>
    </source>
</evidence>
<feature type="chain" id="PRO_5009193229" evidence="2">
    <location>
        <begin position="28"/>
        <end position="603"/>
    </location>
</feature>
<feature type="compositionally biased region" description="Basic and acidic residues" evidence="1">
    <location>
        <begin position="571"/>
        <end position="586"/>
    </location>
</feature>
<feature type="compositionally biased region" description="Basic and acidic residues" evidence="1">
    <location>
        <begin position="450"/>
        <end position="461"/>
    </location>
</feature>
<keyword evidence="4" id="KW-1185">Reference proteome</keyword>
<gene>
    <name evidence="3" type="ORF">FRACYDRAFT_237098</name>
</gene>
<dbReference type="AlphaFoldDB" id="A0A1E7FL12"/>
<feature type="region of interest" description="Disordered" evidence="1">
    <location>
        <begin position="226"/>
        <end position="261"/>
    </location>
</feature>
<dbReference type="Proteomes" id="UP000095751">
    <property type="component" value="Unassembled WGS sequence"/>
</dbReference>
<evidence type="ECO:0000313" key="4">
    <source>
        <dbReference type="Proteomes" id="UP000095751"/>
    </source>
</evidence>
<reference evidence="3 4" key="1">
    <citation type="submission" date="2016-09" db="EMBL/GenBank/DDBJ databases">
        <title>Extensive genetic diversity and differential bi-allelic expression allows diatom success in the polar Southern Ocean.</title>
        <authorList>
            <consortium name="DOE Joint Genome Institute"/>
            <person name="Mock T."/>
            <person name="Otillar R.P."/>
            <person name="Strauss J."/>
            <person name="Dupont C."/>
            <person name="Frickenhaus S."/>
            <person name="Maumus F."/>
            <person name="Mcmullan M."/>
            <person name="Sanges R."/>
            <person name="Schmutz J."/>
            <person name="Toseland A."/>
            <person name="Valas R."/>
            <person name="Veluchamy A."/>
            <person name="Ward B.J."/>
            <person name="Allen A."/>
            <person name="Barry K."/>
            <person name="Falciatore A."/>
            <person name="Ferrante M."/>
            <person name="Fortunato A.E."/>
            <person name="Gloeckner G."/>
            <person name="Gruber A."/>
            <person name="Hipkin R."/>
            <person name="Janech M."/>
            <person name="Kroth P."/>
            <person name="Leese F."/>
            <person name="Lindquist E."/>
            <person name="Lyon B.R."/>
            <person name="Martin J."/>
            <person name="Mayer C."/>
            <person name="Parker M."/>
            <person name="Quesneville H."/>
            <person name="Raymond J."/>
            <person name="Uhlig C."/>
            <person name="Valentin K.U."/>
            <person name="Worden A.Z."/>
            <person name="Armbrust E.V."/>
            <person name="Bowler C."/>
            <person name="Green B."/>
            <person name="Moulton V."/>
            <person name="Van Oosterhout C."/>
            <person name="Grigoriev I."/>
        </authorList>
    </citation>
    <scope>NUCLEOTIDE SEQUENCE [LARGE SCALE GENOMIC DNA]</scope>
    <source>
        <strain evidence="3 4">CCMP1102</strain>
    </source>
</reference>
<evidence type="ECO:0000256" key="1">
    <source>
        <dbReference type="SAM" id="MobiDB-lite"/>
    </source>
</evidence>
<feature type="region of interest" description="Disordered" evidence="1">
    <location>
        <begin position="443"/>
        <end position="494"/>
    </location>
</feature>
<organism evidence="3 4">
    <name type="scientific">Fragilariopsis cylindrus CCMP1102</name>
    <dbReference type="NCBI Taxonomy" id="635003"/>
    <lineage>
        <taxon>Eukaryota</taxon>
        <taxon>Sar</taxon>
        <taxon>Stramenopiles</taxon>
        <taxon>Ochrophyta</taxon>
        <taxon>Bacillariophyta</taxon>
        <taxon>Bacillariophyceae</taxon>
        <taxon>Bacillariophycidae</taxon>
        <taxon>Bacillariales</taxon>
        <taxon>Bacillariaceae</taxon>
        <taxon>Fragilariopsis</taxon>
    </lineage>
</organism>
<accession>A0A1E7FL12</accession>
<dbReference type="EMBL" id="KV784356">
    <property type="protein sequence ID" value="OEU18817.1"/>
    <property type="molecule type" value="Genomic_DNA"/>
</dbReference>
<keyword evidence="2" id="KW-0732">Signal</keyword>
<dbReference type="InParanoid" id="A0A1E7FL12"/>
<dbReference type="OrthoDB" id="55712at2759"/>
<proteinExistence type="predicted"/>
<evidence type="ECO:0000256" key="2">
    <source>
        <dbReference type="SAM" id="SignalP"/>
    </source>
</evidence>
<feature type="region of interest" description="Disordered" evidence="1">
    <location>
        <begin position="324"/>
        <end position="407"/>
    </location>
</feature>
<feature type="compositionally biased region" description="Low complexity" evidence="1">
    <location>
        <begin position="328"/>
        <end position="371"/>
    </location>
</feature>
<feature type="compositionally biased region" description="Low complexity" evidence="1">
    <location>
        <begin position="462"/>
        <end position="473"/>
    </location>
</feature>